<feature type="domain" description="Conserved hypothetical protein CHP02679 N terminus" evidence="2">
    <location>
        <begin position="35"/>
        <end position="247"/>
    </location>
</feature>
<reference evidence="3 4" key="1">
    <citation type="submission" date="2020-02" db="EMBL/GenBank/DDBJ databases">
        <title>Whole-genome analyses of novel actinobacteria.</title>
        <authorList>
            <person name="Sahin N."/>
            <person name="Tatar D."/>
        </authorList>
    </citation>
    <scope>NUCLEOTIDE SEQUENCE [LARGE SCALE GENOMIC DNA]</scope>
    <source>
        <strain evidence="3 4">SB3404</strain>
    </source>
</reference>
<dbReference type="InterPro" id="IPR013495">
    <property type="entry name" value="CHP02679"/>
</dbReference>
<keyword evidence="4" id="KW-1185">Reference proteome</keyword>
<evidence type="ECO:0000259" key="1">
    <source>
        <dbReference type="Pfam" id="PF09664"/>
    </source>
</evidence>
<gene>
    <name evidence="3" type="ORF">G5C65_02805</name>
</gene>
<dbReference type="Proteomes" id="UP000477722">
    <property type="component" value="Unassembled WGS sequence"/>
</dbReference>
<dbReference type="InterPro" id="IPR024466">
    <property type="entry name" value="CHP02679_N"/>
</dbReference>
<dbReference type="NCBIfam" id="TIGR02679">
    <property type="entry name" value="TIGR02679 family protein"/>
    <property type="match status" value="1"/>
</dbReference>
<accession>A0A6G4WPV4</accession>
<dbReference type="EMBL" id="JAAKZZ010000014">
    <property type="protein sequence ID" value="NGO67299.1"/>
    <property type="molecule type" value="Genomic_DNA"/>
</dbReference>
<evidence type="ECO:0000259" key="2">
    <source>
        <dbReference type="Pfam" id="PF11796"/>
    </source>
</evidence>
<feature type="domain" description="DUF2399" evidence="1">
    <location>
        <begin position="268"/>
        <end position="420"/>
    </location>
</feature>
<proteinExistence type="predicted"/>
<organism evidence="3 4">
    <name type="scientific">Streptomyces boncukensis</name>
    <dbReference type="NCBI Taxonomy" id="2711219"/>
    <lineage>
        <taxon>Bacteria</taxon>
        <taxon>Bacillati</taxon>
        <taxon>Actinomycetota</taxon>
        <taxon>Actinomycetes</taxon>
        <taxon>Kitasatosporales</taxon>
        <taxon>Streptomycetaceae</taxon>
        <taxon>Streptomyces</taxon>
    </lineage>
</organism>
<name>A0A6G4WPV4_9ACTN</name>
<evidence type="ECO:0000313" key="4">
    <source>
        <dbReference type="Proteomes" id="UP000477722"/>
    </source>
</evidence>
<dbReference type="AlphaFoldDB" id="A0A6G4WPV4"/>
<dbReference type="InterPro" id="IPR024465">
    <property type="entry name" value="DUF2399"/>
</dbReference>
<comment type="caution">
    <text evidence="3">The sequence shown here is derived from an EMBL/GenBank/DDBJ whole genome shotgun (WGS) entry which is preliminary data.</text>
</comment>
<dbReference type="Pfam" id="PF09664">
    <property type="entry name" value="DUF2399"/>
    <property type="match status" value="1"/>
</dbReference>
<sequence length="421" mass="45407">MTALPAETRDWLARPGLTRLWTAVRKRLEGNGLQATGSLRLTALAQQEREALSLLLGRTLTGTAVTVRLDQLDARLRASSAASGLVQTLNALGPPLVDRRAARTRAQARRDHVWSSFAAALEASPLASAPWSHQWLESLRRAGLPKGVEPEAAVRTLHQAVHVLTLVLSPDTARPGRGRGELAAETTGTAHGLDDGAWLTRLVLRGIAFAHGTELSEDAAGRRALWRLAGVTPDEVSSTVLSYGLRPQGDSWQEQALRERTVHGAEAHLTLRDLRRTTLSMPPSTLVHICENPRVVEAAADTMCTKPLVCTSGNASTAVLTLLDTLAAAGCSFRYHGDFDWPGLTLANRIITRYDARPWRMSADDYERLVAHTKAQGVPQLALSGAPVAACWDPDLAHAMTALNVGLHEEATLDLLVKDLA</sequence>
<protein>
    <submittedName>
        <fullName evidence="3">TIGR02679 family protein</fullName>
    </submittedName>
</protein>
<evidence type="ECO:0000313" key="3">
    <source>
        <dbReference type="EMBL" id="NGO67299.1"/>
    </source>
</evidence>
<dbReference type="Pfam" id="PF11796">
    <property type="entry name" value="DUF3323"/>
    <property type="match status" value="1"/>
</dbReference>